<accession>A0A2V1E969</accession>
<dbReference type="AlphaFoldDB" id="A0A2V1E969"/>
<evidence type="ECO:0000259" key="1">
    <source>
        <dbReference type="Pfam" id="PF06985"/>
    </source>
</evidence>
<dbReference type="PANTHER" id="PTHR24148:SF73">
    <property type="entry name" value="HET DOMAIN PROTEIN (AFU_ORTHOLOGUE AFUA_8G01020)"/>
    <property type="match status" value="1"/>
</dbReference>
<sequence length="384" mass="43615">MFQYTNLNYTLGQEIRLVVLLPGLPSEELRCEIVHVNLKSNPEFEAVSYTWATELGDDTKNEIVRCPDRTTIPITSNCAAALHQLRYITRKRWLWIDAICIHQKNVHERMHQVRLMGQIYSKALRVLICINDPLQDYSQLFEYLRSSSGSTTSMRLQTKRLLMRRWFHRVWVIQEVALARSAVMMCNEHSIFLTDGVIKQLAMALPLGKNLPGPLHWTPGSSIGRDILACLRATSRSSSTEPRDKIYGILNLLDADSRSLIDVDYSSDVAYVYAKAAVAVIKQRRNLEILSCAVTSKQGLYLNRFRLPSWVPDWGGDCSAQHSQFQMEAFGPWKSGTKVAVHDELETEKPNASLESDDVSAKITVSPSSVRIHVRAHFIDIIDD</sequence>
<dbReference type="InterPro" id="IPR052895">
    <property type="entry name" value="HetReg/Transcr_Mod"/>
</dbReference>
<organism evidence="2 3">
    <name type="scientific">Periconia macrospinosa</name>
    <dbReference type="NCBI Taxonomy" id="97972"/>
    <lineage>
        <taxon>Eukaryota</taxon>
        <taxon>Fungi</taxon>
        <taxon>Dikarya</taxon>
        <taxon>Ascomycota</taxon>
        <taxon>Pezizomycotina</taxon>
        <taxon>Dothideomycetes</taxon>
        <taxon>Pleosporomycetidae</taxon>
        <taxon>Pleosporales</taxon>
        <taxon>Massarineae</taxon>
        <taxon>Periconiaceae</taxon>
        <taxon>Periconia</taxon>
    </lineage>
</organism>
<reference evidence="2 3" key="1">
    <citation type="journal article" date="2018" name="Sci. Rep.">
        <title>Comparative genomics provides insights into the lifestyle and reveals functional heterogeneity of dark septate endophytic fungi.</title>
        <authorList>
            <person name="Knapp D.G."/>
            <person name="Nemeth J.B."/>
            <person name="Barry K."/>
            <person name="Hainaut M."/>
            <person name="Henrissat B."/>
            <person name="Johnson J."/>
            <person name="Kuo A."/>
            <person name="Lim J.H.P."/>
            <person name="Lipzen A."/>
            <person name="Nolan M."/>
            <person name="Ohm R.A."/>
            <person name="Tamas L."/>
            <person name="Grigoriev I.V."/>
            <person name="Spatafora J.W."/>
            <person name="Nagy L.G."/>
            <person name="Kovacs G.M."/>
        </authorList>
    </citation>
    <scope>NUCLEOTIDE SEQUENCE [LARGE SCALE GENOMIC DNA]</scope>
    <source>
        <strain evidence="2 3">DSE2036</strain>
    </source>
</reference>
<protein>
    <recommendedName>
        <fullName evidence="1">Heterokaryon incompatibility domain-containing protein</fullName>
    </recommendedName>
</protein>
<feature type="non-terminal residue" evidence="2">
    <location>
        <position position="384"/>
    </location>
</feature>
<keyword evidence="3" id="KW-1185">Reference proteome</keyword>
<dbReference type="Proteomes" id="UP000244855">
    <property type="component" value="Unassembled WGS sequence"/>
</dbReference>
<name>A0A2V1E969_9PLEO</name>
<evidence type="ECO:0000313" key="3">
    <source>
        <dbReference type="Proteomes" id="UP000244855"/>
    </source>
</evidence>
<dbReference type="InterPro" id="IPR010730">
    <property type="entry name" value="HET"/>
</dbReference>
<dbReference type="EMBL" id="KZ805308">
    <property type="protein sequence ID" value="PVI06629.1"/>
    <property type="molecule type" value="Genomic_DNA"/>
</dbReference>
<proteinExistence type="predicted"/>
<gene>
    <name evidence="2" type="ORF">DM02DRAFT_514345</name>
</gene>
<feature type="domain" description="Heterokaryon incompatibility" evidence="1">
    <location>
        <begin position="44"/>
        <end position="175"/>
    </location>
</feature>
<dbReference type="Pfam" id="PF06985">
    <property type="entry name" value="HET"/>
    <property type="match status" value="1"/>
</dbReference>
<evidence type="ECO:0000313" key="2">
    <source>
        <dbReference type="EMBL" id="PVI06629.1"/>
    </source>
</evidence>
<dbReference type="OrthoDB" id="2157530at2759"/>
<dbReference type="STRING" id="97972.A0A2V1E969"/>
<dbReference type="PANTHER" id="PTHR24148">
    <property type="entry name" value="ANKYRIN REPEAT DOMAIN-CONTAINING PROTEIN 39 HOMOLOG-RELATED"/>
    <property type="match status" value="1"/>
</dbReference>